<dbReference type="EMBL" id="CP039347">
    <property type="protein sequence ID" value="QCD86470.1"/>
    <property type="molecule type" value="Genomic_DNA"/>
</dbReference>
<name>A0A4D6LD95_VIGUN</name>
<protein>
    <submittedName>
        <fullName evidence="2">Uncharacterized protein</fullName>
    </submittedName>
</protein>
<dbReference type="AlphaFoldDB" id="A0A4D6LD95"/>
<evidence type="ECO:0000313" key="2">
    <source>
        <dbReference type="EMBL" id="QCD86470.1"/>
    </source>
</evidence>
<evidence type="ECO:0000256" key="1">
    <source>
        <dbReference type="SAM" id="MobiDB-lite"/>
    </source>
</evidence>
<sequence length="64" mass="6809">MPKRPRRLRLPQLRGTDSGHARSVVRQRGCGDASPTQRVLLEVGGGRDQASCGDAAAVQGVWGL</sequence>
<organism evidence="2 3">
    <name type="scientific">Vigna unguiculata</name>
    <name type="common">Cowpea</name>
    <dbReference type="NCBI Taxonomy" id="3917"/>
    <lineage>
        <taxon>Eukaryota</taxon>
        <taxon>Viridiplantae</taxon>
        <taxon>Streptophyta</taxon>
        <taxon>Embryophyta</taxon>
        <taxon>Tracheophyta</taxon>
        <taxon>Spermatophyta</taxon>
        <taxon>Magnoliopsida</taxon>
        <taxon>eudicotyledons</taxon>
        <taxon>Gunneridae</taxon>
        <taxon>Pentapetalae</taxon>
        <taxon>rosids</taxon>
        <taxon>fabids</taxon>
        <taxon>Fabales</taxon>
        <taxon>Fabaceae</taxon>
        <taxon>Papilionoideae</taxon>
        <taxon>50 kb inversion clade</taxon>
        <taxon>NPAAA clade</taxon>
        <taxon>indigoferoid/millettioid clade</taxon>
        <taxon>Phaseoleae</taxon>
        <taxon>Vigna</taxon>
    </lineage>
</organism>
<reference evidence="2 3" key="1">
    <citation type="submission" date="2019-04" db="EMBL/GenBank/DDBJ databases">
        <title>An improved genome assembly and genetic linkage map for asparagus bean, Vigna unguiculata ssp. sesquipedialis.</title>
        <authorList>
            <person name="Xia Q."/>
            <person name="Zhang R."/>
            <person name="Dong Y."/>
        </authorList>
    </citation>
    <scope>NUCLEOTIDE SEQUENCE [LARGE SCALE GENOMIC DNA]</scope>
    <source>
        <tissue evidence="2">Leaf</tissue>
    </source>
</reference>
<gene>
    <name evidence="2" type="ORF">DEO72_LG3g993</name>
</gene>
<accession>A0A4D6LD95</accession>
<feature type="region of interest" description="Disordered" evidence="1">
    <location>
        <begin position="1"/>
        <end position="30"/>
    </location>
</feature>
<evidence type="ECO:0000313" key="3">
    <source>
        <dbReference type="Proteomes" id="UP000501690"/>
    </source>
</evidence>
<proteinExistence type="predicted"/>
<keyword evidence="3" id="KW-1185">Reference proteome</keyword>
<dbReference type="Proteomes" id="UP000501690">
    <property type="component" value="Linkage Group LG3"/>
</dbReference>